<evidence type="ECO:0000313" key="1">
    <source>
        <dbReference type="EMBL" id="KAH7947331.1"/>
    </source>
</evidence>
<keyword evidence="2" id="KW-1185">Reference proteome</keyword>
<dbReference type="AlphaFoldDB" id="A0A9D4PLX8"/>
<dbReference type="Proteomes" id="UP000821837">
    <property type="component" value="Chromosome 6"/>
</dbReference>
<comment type="caution">
    <text evidence="1">The sequence shown here is derived from an EMBL/GenBank/DDBJ whole genome shotgun (WGS) entry which is preliminary data.</text>
</comment>
<sequence>MATLVESKVLRVAGGRGGWPQYGGARKTMLDLVEAGNSVCVGDDVDHILEFSAQHPNLMEVDRVTLLATHHERVTDKGRFQVRLRCQRRLVIEKYADED</sequence>
<name>A0A9D4PLX8_RHISA</name>
<reference evidence="1" key="1">
    <citation type="journal article" date="2020" name="Cell">
        <title>Large-Scale Comparative Analyses of Tick Genomes Elucidate Their Genetic Diversity and Vector Capacities.</title>
        <authorList>
            <consortium name="Tick Genome and Microbiome Consortium (TIGMIC)"/>
            <person name="Jia N."/>
            <person name="Wang J."/>
            <person name="Shi W."/>
            <person name="Du L."/>
            <person name="Sun Y."/>
            <person name="Zhan W."/>
            <person name="Jiang J.F."/>
            <person name="Wang Q."/>
            <person name="Zhang B."/>
            <person name="Ji P."/>
            <person name="Bell-Sakyi L."/>
            <person name="Cui X.M."/>
            <person name="Yuan T.T."/>
            <person name="Jiang B.G."/>
            <person name="Yang W.F."/>
            <person name="Lam T.T."/>
            <person name="Chang Q.C."/>
            <person name="Ding S.J."/>
            <person name="Wang X.J."/>
            <person name="Zhu J.G."/>
            <person name="Ruan X.D."/>
            <person name="Zhao L."/>
            <person name="Wei J.T."/>
            <person name="Ye R.Z."/>
            <person name="Que T.C."/>
            <person name="Du C.H."/>
            <person name="Zhou Y.H."/>
            <person name="Cheng J.X."/>
            <person name="Dai P.F."/>
            <person name="Guo W.B."/>
            <person name="Han X.H."/>
            <person name="Huang E.J."/>
            <person name="Li L.F."/>
            <person name="Wei W."/>
            <person name="Gao Y.C."/>
            <person name="Liu J.Z."/>
            <person name="Shao H.Z."/>
            <person name="Wang X."/>
            <person name="Wang C.C."/>
            <person name="Yang T.C."/>
            <person name="Huo Q.B."/>
            <person name="Li W."/>
            <person name="Chen H.Y."/>
            <person name="Chen S.E."/>
            <person name="Zhou L.G."/>
            <person name="Ni X.B."/>
            <person name="Tian J.H."/>
            <person name="Sheng Y."/>
            <person name="Liu T."/>
            <person name="Pan Y.S."/>
            <person name="Xia L.Y."/>
            <person name="Li J."/>
            <person name="Zhao F."/>
            <person name="Cao W.C."/>
        </authorList>
    </citation>
    <scope>NUCLEOTIDE SEQUENCE</scope>
    <source>
        <strain evidence="1">Rsan-2018</strain>
    </source>
</reference>
<evidence type="ECO:0000313" key="2">
    <source>
        <dbReference type="Proteomes" id="UP000821837"/>
    </source>
</evidence>
<dbReference type="VEuPathDB" id="VectorBase:RSAN_051544"/>
<dbReference type="EMBL" id="JABSTV010001252">
    <property type="protein sequence ID" value="KAH7947331.1"/>
    <property type="molecule type" value="Genomic_DNA"/>
</dbReference>
<organism evidence="1 2">
    <name type="scientific">Rhipicephalus sanguineus</name>
    <name type="common">Brown dog tick</name>
    <name type="synonym">Ixodes sanguineus</name>
    <dbReference type="NCBI Taxonomy" id="34632"/>
    <lineage>
        <taxon>Eukaryota</taxon>
        <taxon>Metazoa</taxon>
        <taxon>Ecdysozoa</taxon>
        <taxon>Arthropoda</taxon>
        <taxon>Chelicerata</taxon>
        <taxon>Arachnida</taxon>
        <taxon>Acari</taxon>
        <taxon>Parasitiformes</taxon>
        <taxon>Ixodida</taxon>
        <taxon>Ixodoidea</taxon>
        <taxon>Ixodidae</taxon>
        <taxon>Rhipicephalinae</taxon>
        <taxon>Rhipicephalus</taxon>
        <taxon>Rhipicephalus</taxon>
    </lineage>
</organism>
<proteinExistence type="predicted"/>
<reference evidence="1" key="2">
    <citation type="submission" date="2021-09" db="EMBL/GenBank/DDBJ databases">
        <authorList>
            <person name="Jia N."/>
            <person name="Wang J."/>
            <person name="Shi W."/>
            <person name="Du L."/>
            <person name="Sun Y."/>
            <person name="Zhan W."/>
            <person name="Jiang J."/>
            <person name="Wang Q."/>
            <person name="Zhang B."/>
            <person name="Ji P."/>
            <person name="Sakyi L.B."/>
            <person name="Cui X."/>
            <person name="Yuan T."/>
            <person name="Jiang B."/>
            <person name="Yang W."/>
            <person name="Lam T.T.-Y."/>
            <person name="Chang Q."/>
            <person name="Ding S."/>
            <person name="Wang X."/>
            <person name="Zhu J."/>
            <person name="Ruan X."/>
            <person name="Zhao L."/>
            <person name="Wei J."/>
            <person name="Que T."/>
            <person name="Du C."/>
            <person name="Cheng J."/>
            <person name="Dai P."/>
            <person name="Han X."/>
            <person name="Huang E."/>
            <person name="Gao Y."/>
            <person name="Liu J."/>
            <person name="Shao H."/>
            <person name="Ye R."/>
            <person name="Li L."/>
            <person name="Wei W."/>
            <person name="Wang X."/>
            <person name="Wang C."/>
            <person name="Huo Q."/>
            <person name="Li W."/>
            <person name="Guo W."/>
            <person name="Chen H."/>
            <person name="Chen S."/>
            <person name="Zhou L."/>
            <person name="Zhou L."/>
            <person name="Ni X."/>
            <person name="Tian J."/>
            <person name="Zhou Y."/>
            <person name="Sheng Y."/>
            <person name="Liu T."/>
            <person name="Pan Y."/>
            <person name="Xia L."/>
            <person name="Li J."/>
            <person name="Zhao F."/>
            <person name="Cao W."/>
        </authorList>
    </citation>
    <scope>NUCLEOTIDE SEQUENCE</scope>
    <source>
        <strain evidence="1">Rsan-2018</strain>
        <tissue evidence="1">Larvae</tissue>
    </source>
</reference>
<gene>
    <name evidence="1" type="ORF">HPB52_010085</name>
</gene>
<accession>A0A9D4PLX8</accession>
<protein>
    <submittedName>
        <fullName evidence="1">Uncharacterized protein</fullName>
    </submittedName>
</protein>